<keyword evidence="3" id="KW-1185">Reference proteome</keyword>
<evidence type="ECO:0000256" key="1">
    <source>
        <dbReference type="SAM" id="SignalP"/>
    </source>
</evidence>
<keyword evidence="1" id="KW-0732">Signal</keyword>
<sequence>MKFLALITLSASLASAADICRTSGAGCTGTKFCCSGIQEGVCCTSTTGSTERLWTLPDNSRFQVWSGQSCTGNTGVFKNPTKVTNKCIKFSWPVYSAKWLAGGGTKRSESDSDECAEPNVAIYTLDGVDHKVKIPAGNASVVEDWVEKGEWKLLAELESAE</sequence>
<protein>
    <submittedName>
        <fullName evidence="2">Uncharacterized protein</fullName>
    </submittedName>
</protein>
<feature type="chain" id="PRO_5015659924" evidence="1">
    <location>
        <begin position="17"/>
        <end position="161"/>
    </location>
</feature>
<dbReference type="AlphaFoldDB" id="A0A2T2NU97"/>
<evidence type="ECO:0000313" key="3">
    <source>
        <dbReference type="Proteomes" id="UP000240883"/>
    </source>
</evidence>
<feature type="signal peptide" evidence="1">
    <location>
        <begin position="1"/>
        <end position="16"/>
    </location>
</feature>
<proteinExistence type="predicted"/>
<reference evidence="2 3" key="1">
    <citation type="journal article" date="2018" name="Front. Microbiol.">
        <title>Genome-Wide Analysis of Corynespora cassiicola Leaf Fall Disease Putative Effectors.</title>
        <authorList>
            <person name="Lopez D."/>
            <person name="Ribeiro S."/>
            <person name="Label P."/>
            <person name="Fumanal B."/>
            <person name="Venisse J.S."/>
            <person name="Kohler A."/>
            <person name="de Oliveira R.R."/>
            <person name="Labutti K."/>
            <person name="Lipzen A."/>
            <person name="Lail K."/>
            <person name="Bauer D."/>
            <person name="Ohm R.A."/>
            <person name="Barry K.W."/>
            <person name="Spatafora J."/>
            <person name="Grigoriev I.V."/>
            <person name="Martin F.M."/>
            <person name="Pujade-Renaud V."/>
        </authorList>
    </citation>
    <scope>NUCLEOTIDE SEQUENCE [LARGE SCALE GENOMIC DNA]</scope>
    <source>
        <strain evidence="2 3">Philippines</strain>
    </source>
</reference>
<name>A0A2T2NU97_CORCC</name>
<gene>
    <name evidence="2" type="ORF">BS50DRAFT_632835</name>
</gene>
<dbReference type="Proteomes" id="UP000240883">
    <property type="component" value="Unassembled WGS sequence"/>
</dbReference>
<evidence type="ECO:0000313" key="2">
    <source>
        <dbReference type="EMBL" id="PSN69012.1"/>
    </source>
</evidence>
<dbReference type="OrthoDB" id="4519464at2759"/>
<dbReference type="EMBL" id="KZ678133">
    <property type="protein sequence ID" value="PSN69012.1"/>
    <property type="molecule type" value="Genomic_DNA"/>
</dbReference>
<accession>A0A2T2NU97</accession>
<organism evidence="2 3">
    <name type="scientific">Corynespora cassiicola Philippines</name>
    <dbReference type="NCBI Taxonomy" id="1448308"/>
    <lineage>
        <taxon>Eukaryota</taxon>
        <taxon>Fungi</taxon>
        <taxon>Dikarya</taxon>
        <taxon>Ascomycota</taxon>
        <taxon>Pezizomycotina</taxon>
        <taxon>Dothideomycetes</taxon>
        <taxon>Pleosporomycetidae</taxon>
        <taxon>Pleosporales</taxon>
        <taxon>Corynesporascaceae</taxon>
        <taxon>Corynespora</taxon>
    </lineage>
</organism>